<dbReference type="Pfam" id="PF11969">
    <property type="entry name" value="DcpS_C"/>
    <property type="match status" value="1"/>
</dbReference>
<dbReference type="OrthoDB" id="1915375at2759"/>
<comment type="caution">
    <text evidence="6">The sequence shown here is derived from an EMBL/GenBank/DDBJ whole genome shotgun (WGS) entry which is preliminary data.</text>
</comment>
<dbReference type="PANTHER" id="PTHR12486:SF5">
    <property type="entry name" value="ADENOSINE 5'-MONOPHOSPHORAMIDASE HINT3"/>
    <property type="match status" value="1"/>
</dbReference>
<dbReference type="GO" id="GO:0000166">
    <property type="term" value="F:nucleotide binding"/>
    <property type="evidence" value="ECO:0007669"/>
    <property type="project" value="UniProtKB-KW"/>
</dbReference>
<dbReference type="PROSITE" id="PS51084">
    <property type="entry name" value="HIT_2"/>
    <property type="match status" value="1"/>
</dbReference>
<sequence>MENCIFSKIAKGETNTKIIYEDNLIVVFNDISPAAKAHLLIIPKRPIKNMNYLKNTEEDKNLVKHMEEVGEKLLNKTNPNDEHRLGFTQPPFNTVPYLHMHVLALPLTCSFIRAPSLNPNMFFWTTDMILNRLNKSK</sequence>
<dbReference type="InterPro" id="IPR036265">
    <property type="entry name" value="HIT-like_sf"/>
</dbReference>
<dbReference type="InterPro" id="IPR011146">
    <property type="entry name" value="HIT-like"/>
</dbReference>
<evidence type="ECO:0000256" key="2">
    <source>
        <dbReference type="ARBA" id="ARBA00022801"/>
    </source>
</evidence>
<dbReference type="AlphaFoldDB" id="A0A1Y1X449"/>
<reference evidence="6 7" key="2">
    <citation type="submission" date="2016-08" db="EMBL/GenBank/DDBJ databases">
        <title>Pervasive Adenine N6-methylation of Active Genes in Fungi.</title>
        <authorList>
            <consortium name="DOE Joint Genome Institute"/>
            <person name="Mondo S.J."/>
            <person name="Dannebaum R.O."/>
            <person name="Kuo R.C."/>
            <person name="Labutti K."/>
            <person name="Haridas S."/>
            <person name="Kuo A."/>
            <person name="Salamov A."/>
            <person name="Ahrendt S.R."/>
            <person name="Lipzen A."/>
            <person name="Sullivan W."/>
            <person name="Andreopoulos W.B."/>
            <person name="Clum A."/>
            <person name="Lindquist E."/>
            <person name="Daum C."/>
            <person name="Ramamoorthy G.K."/>
            <person name="Gryganskyi A."/>
            <person name="Culley D."/>
            <person name="Magnuson J.K."/>
            <person name="James T.Y."/>
            <person name="O'Malley M.A."/>
            <person name="Stajich J.E."/>
            <person name="Spatafora J.W."/>
            <person name="Visel A."/>
            <person name="Grigoriev I.V."/>
        </authorList>
    </citation>
    <scope>NUCLEOTIDE SEQUENCE [LARGE SCALE GENOMIC DNA]</scope>
    <source>
        <strain evidence="6 7">S4</strain>
    </source>
</reference>
<dbReference type="Proteomes" id="UP000193944">
    <property type="component" value="Unassembled WGS sequence"/>
</dbReference>
<proteinExistence type="predicted"/>
<protein>
    <submittedName>
        <fullName evidence="6">HIT-like protein</fullName>
    </submittedName>
</protein>
<feature type="active site" description="Tele-AMP-histidine intermediate" evidence="3">
    <location>
        <position position="99"/>
    </location>
</feature>
<dbReference type="EMBL" id="MCFG01000154">
    <property type="protein sequence ID" value="ORX80146.1"/>
    <property type="molecule type" value="Genomic_DNA"/>
</dbReference>
<reference evidence="6 7" key="1">
    <citation type="submission" date="2016-08" db="EMBL/GenBank/DDBJ databases">
        <title>A Parts List for Fungal Cellulosomes Revealed by Comparative Genomics.</title>
        <authorList>
            <consortium name="DOE Joint Genome Institute"/>
            <person name="Haitjema C.H."/>
            <person name="Gilmore S.P."/>
            <person name="Henske J.K."/>
            <person name="Solomon K.V."/>
            <person name="De Groot R."/>
            <person name="Kuo A."/>
            <person name="Mondo S.J."/>
            <person name="Salamov A.A."/>
            <person name="Labutti K."/>
            <person name="Zhao Z."/>
            <person name="Chiniquy J."/>
            <person name="Barry K."/>
            <person name="Brewer H.M."/>
            <person name="Purvine S.O."/>
            <person name="Wright A.T."/>
            <person name="Boxma B."/>
            <person name="Van Alen T."/>
            <person name="Hackstein J.H."/>
            <person name="Baker S.E."/>
            <person name="Grigoriev I.V."/>
            <person name="O'Malley M.A."/>
        </authorList>
    </citation>
    <scope>NUCLEOTIDE SEQUENCE [LARGE SCALE GENOMIC DNA]</scope>
    <source>
        <strain evidence="6 7">S4</strain>
    </source>
</reference>
<dbReference type="GO" id="GO:0016787">
    <property type="term" value="F:hydrolase activity"/>
    <property type="evidence" value="ECO:0007669"/>
    <property type="project" value="UniProtKB-KW"/>
</dbReference>
<evidence type="ECO:0000313" key="6">
    <source>
        <dbReference type="EMBL" id="ORX80146.1"/>
    </source>
</evidence>
<dbReference type="SUPFAM" id="SSF54197">
    <property type="entry name" value="HIT-like"/>
    <property type="match status" value="1"/>
</dbReference>
<keyword evidence="2" id="KW-0378">Hydrolase</keyword>
<evidence type="ECO:0000259" key="5">
    <source>
        <dbReference type="PROSITE" id="PS51084"/>
    </source>
</evidence>
<evidence type="ECO:0000313" key="7">
    <source>
        <dbReference type="Proteomes" id="UP000193944"/>
    </source>
</evidence>
<keyword evidence="1" id="KW-0547">Nucleotide-binding</keyword>
<comment type="caution">
    <text evidence="4">Lacks conserved residue(s) required for the propagation of feature annotation.</text>
</comment>
<organism evidence="6 7">
    <name type="scientific">Anaeromyces robustus</name>
    <dbReference type="NCBI Taxonomy" id="1754192"/>
    <lineage>
        <taxon>Eukaryota</taxon>
        <taxon>Fungi</taxon>
        <taxon>Fungi incertae sedis</taxon>
        <taxon>Chytridiomycota</taxon>
        <taxon>Chytridiomycota incertae sedis</taxon>
        <taxon>Neocallimastigomycetes</taxon>
        <taxon>Neocallimastigales</taxon>
        <taxon>Neocallimastigaceae</taxon>
        <taxon>Anaeromyces</taxon>
    </lineage>
</organism>
<evidence type="ECO:0000256" key="4">
    <source>
        <dbReference type="PROSITE-ProRule" id="PRU00464"/>
    </source>
</evidence>
<keyword evidence="7" id="KW-1185">Reference proteome</keyword>
<accession>A0A1Y1X449</accession>
<dbReference type="Gene3D" id="3.30.428.10">
    <property type="entry name" value="HIT-like"/>
    <property type="match status" value="1"/>
</dbReference>
<dbReference type="STRING" id="1754192.A0A1Y1X449"/>
<evidence type="ECO:0000256" key="1">
    <source>
        <dbReference type="ARBA" id="ARBA00022741"/>
    </source>
</evidence>
<gene>
    <name evidence="6" type="ORF">BCR32DRAFT_294012</name>
</gene>
<dbReference type="PRINTS" id="PR00332">
    <property type="entry name" value="HISTRIAD"/>
</dbReference>
<evidence type="ECO:0000256" key="3">
    <source>
        <dbReference type="PIRSR" id="PIRSR601310-1"/>
    </source>
</evidence>
<dbReference type="PANTHER" id="PTHR12486">
    <property type="entry name" value="APRATAXIN-RELATED"/>
    <property type="match status" value="1"/>
</dbReference>
<dbReference type="InterPro" id="IPR001310">
    <property type="entry name" value="Histidine_triad_HIT"/>
</dbReference>
<feature type="domain" description="HIT" evidence="5">
    <location>
        <begin position="5"/>
        <end position="112"/>
    </location>
</feature>
<name>A0A1Y1X449_9FUNG</name>